<keyword evidence="3" id="KW-1185">Reference proteome</keyword>
<protein>
    <submittedName>
        <fullName evidence="2">Hyalin</fullName>
    </submittedName>
</protein>
<dbReference type="AlphaFoldDB" id="A0A2P6TN39"/>
<evidence type="ECO:0000313" key="3">
    <source>
        <dbReference type="Proteomes" id="UP000239899"/>
    </source>
</evidence>
<reference evidence="2 3" key="1">
    <citation type="journal article" date="2018" name="Plant J.">
        <title>Genome sequences of Chlorella sorokiniana UTEX 1602 and Micractinium conductrix SAG 241.80: implications to maltose excretion by a green alga.</title>
        <authorList>
            <person name="Arriola M.B."/>
            <person name="Velmurugan N."/>
            <person name="Zhang Y."/>
            <person name="Plunkett M.H."/>
            <person name="Hondzo H."/>
            <person name="Barney B.M."/>
        </authorList>
    </citation>
    <scope>NUCLEOTIDE SEQUENCE [LARGE SCALE GENOMIC DNA]</scope>
    <source>
        <strain evidence="3">UTEX 1602</strain>
    </source>
</reference>
<evidence type="ECO:0000259" key="1">
    <source>
        <dbReference type="Pfam" id="PF00362"/>
    </source>
</evidence>
<feature type="domain" description="Integrin beta subunit VWA" evidence="1">
    <location>
        <begin position="37"/>
        <end position="105"/>
    </location>
</feature>
<comment type="caution">
    <text evidence="2">The sequence shown here is derived from an EMBL/GenBank/DDBJ whole genome shotgun (WGS) entry which is preliminary data.</text>
</comment>
<dbReference type="InterPro" id="IPR036465">
    <property type="entry name" value="vWFA_dom_sf"/>
</dbReference>
<proteinExistence type="predicted"/>
<dbReference type="EMBL" id="LHPG02000011">
    <property type="protein sequence ID" value="PRW45746.1"/>
    <property type="molecule type" value="Genomic_DNA"/>
</dbReference>
<dbReference type="InterPro" id="IPR002369">
    <property type="entry name" value="Integrin_bsu_VWA"/>
</dbReference>
<dbReference type="SUPFAM" id="SSF53300">
    <property type="entry name" value="vWA-like"/>
    <property type="match status" value="1"/>
</dbReference>
<dbReference type="Proteomes" id="UP000239899">
    <property type="component" value="Unassembled WGS sequence"/>
</dbReference>
<dbReference type="STRING" id="3076.A0A2P6TN39"/>
<sequence length="237" mass="24314">MGAIIAAVKAGAGQILGNLTLNISDLYTGGGRYKDRRDAFTFSNTASLANGTSGAQSAINAWEASGGFDEPEGQLYALWQLATGGYGWRPSASKIIVWFGDAPGHNPICKGYVTANNPPYNVTLDVVKNNLTAAGIKVLALSVGANRLDLPFGASISSDNPCGETYPQPQQATVLTTATGGQLYSGVQVGTIVQVIIDSIQNATCPGYSEFAGAASFAAARVAAAEPLPIGTIPATN</sequence>
<evidence type="ECO:0000313" key="2">
    <source>
        <dbReference type="EMBL" id="PRW45746.1"/>
    </source>
</evidence>
<name>A0A2P6TN39_CHLSO</name>
<dbReference type="OrthoDB" id="291007at2759"/>
<dbReference type="Gene3D" id="3.40.50.410">
    <property type="entry name" value="von Willebrand factor, type A domain"/>
    <property type="match status" value="1"/>
</dbReference>
<accession>A0A2P6TN39</accession>
<organism evidence="2 3">
    <name type="scientific">Chlorella sorokiniana</name>
    <name type="common">Freshwater green alga</name>
    <dbReference type="NCBI Taxonomy" id="3076"/>
    <lineage>
        <taxon>Eukaryota</taxon>
        <taxon>Viridiplantae</taxon>
        <taxon>Chlorophyta</taxon>
        <taxon>core chlorophytes</taxon>
        <taxon>Trebouxiophyceae</taxon>
        <taxon>Chlorellales</taxon>
        <taxon>Chlorellaceae</taxon>
        <taxon>Chlorella clade</taxon>
        <taxon>Chlorella</taxon>
    </lineage>
</organism>
<gene>
    <name evidence="2" type="ORF">C2E21_5869</name>
</gene>
<dbReference type="Pfam" id="PF00362">
    <property type="entry name" value="Integrin_beta"/>
    <property type="match status" value="1"/>
</dbReference>